<feature type="compositionally biased region" description="Basic and acidic residues" evidence="2">
    <location>
        <begin position="762"/>
        <end position="775"/>
    </location>
</feature>
<feature type="compositionally biased region" description="Pro residues" evidence="2">
    <location>
        <begin position="556"/>
        <end position="580"/>
    </location>
</feature>
<dbReference type="Pfam" id="PF03359">
    <property type="entry name" value="GKAP"/>
    <property type="match status" value="1"/>
</dbReference>
<proteinExistence type="inferred from homology"/>
<reference evidence="4" key="1">
    <citation type="submission" date="2025-08" db="UniProtKB">
        <authorList>
            <consortium name="RefSeq"/>
        </authorList>
    </citation>
    <scope>IDENTIFICATION</scope>
</reference>
<keyword evidence="3" id="KW-1185">Reference proteome</keyword>
<feature type="compositionally biased region" description="Basic and acidic residues" evidence="2">
    <location>
        <begin position="706"/>
        <end position="729"/>
    </location>
</feature>
<evidence type="ECO:0000313" key="4">
    <source>
        <dbReference type="RefSeq" id="XP_026733808.1"/>
    </source>
</evidence>
<evidence type="ECO:0000256" key="1">
    <source>
        <dbReference type="ARBA" id="ARBA00008839"/>
    </source>
</evidence>
<dbReference type="CTD" id="36498"/>
<dbReference type="InterPro" id="IPR005026">
    <property type="entry name" value="SAPAP"/>
</dbReference>
<dbReference type="OrthoDB" id="10023951at2759"/>
<dbReference type="AlphaFoldDB" id="A0A7E5VZM5"/>
<feature type="region of interest" description="Disordered" evidence="2">
    <location>
        <begin position="13"/>
        <end position="32"/>
    </location>
</feature>
<feature type="compositionally biased region" description="Polar residues" evidence="2">
    <location>
        <begin position="682"/>
        <end position="704"/>
    </location>
</feature>
<accession>A0A7E5VZM5</accession>
<dbReference type="GeneID" id="113498094"/>
<evidence type="ECO:0000256" key="2">
    <source>
        <dbReference type="SAM" id="MobiDB-lite"/>
    </source>
</evidence>
<feature type="compositionally biased region" description="Polar residues" evidence="2">
    <location>
        <begin position="234"/>
        <end position="245"/>
    </location>
</feature>
<organism evidence="3 4">
    <name type="scientific">Trichoplusia ni</name>
    <name type="common">Cabbage looper</name>
    <dbReference type="NCBI Taxonomy" id="7111"/>
    <lineage>
        <taxon>Eukaryota</taxon>
        <taxon>Metazoa</taxon>
        <taxon>Ecdysozoa</taxon>
        <taxon>Arthropoda</taxon>
        <taxon>Hexapoda</taxon>
        <taxon>Insecta</taxon>
        <taxon>Pterygota</taxon>
        <taxon>Neoptera</taxon>
        <taxon>Endopterygota</taxon>
        <taxon>Lepidoptera</taxon>
        <taxon>Glossata</taxon>
        <taxon>Ditrysia</taxon>
        <taxon>Noctuoidea</taxon>
        <taxon>Noctuidae</taxon>
        <taxon>Plusiinae</taxon>
        <taxon>Trichoplusia</taxon>
    </lineage>
</organism>
<dbReference type="InParanoid" id="A0A7E5VZM5"/>
<dbReference type="RefSeq" id="XP_026733808.1">
    <property type="nucleotide sequence ID" value="XM_026878007.1"/>
</dbReference>
<sequence length="789" mass="87154">METSFDIGRLLKKHEKKHKSKPSQFGSVAGGVKKRLETNLKHRKSSRLSVFDNLRNLAKCESPVPVPKVQSKVEQRRQQLEKWKAEKDKQKKEAALQKKKPFVAGVPHNPLKFVPPPPPPKPSTSGRVTRSQSAKTNAKISEAKEPKSSKSASQSFAPHNASFRPPEFKTLTKLPKLAPPKTRKDKKQNITFDPVLPDSRSDVKQTRAKKDKQTVLETKNIIKQNERTTRTKATKQNLVQKNSLKSSSSSEMEPITEVSPILVSKASRKSLPAPSSPVVTTKTPRKSIQRTPYKPVPKSESSSEERLRSPKSPASIEDGNMTPQQIAEEAQKISPCVTMSRGKDNARKEMKKKLDEGLLDEDASNIESVDHFRRQLASEIKRMTEMCETWDKISEATVLPESVQEAVLSAVGQARLLMSQKLAQFAALVERCARPEPGAALVTPADLHGFWDMVFMQVENVDMRFKKLEELRLCGWVEDKPVEIKKKVVKANVKKAAKAPGGPSRLREMIAAARKAKKEQAEQPAIVEPVPVAEAGSKTFEAGFFSVRSPVRSPRPAAPAPAAGPGPGPGPAAPAGPSPRTPARSTLLKAVLSSEAKKASASKNSASFAMLRASVLGKNVDYEGIDLLPQTPVPMTPINLYATPGRSILKATNTDKKSSRKSIKMVLFNRSDADVQDVSYHTPENTNDTAAQEANTDSGISSMSVEKLDDKENSRRKSKLIRQDAEDRSPVVTRSRRKSINTSHDEQNHVATPRRSSRKKVLHESEDNVVEEKTKRSTRRRKSAIEAQD</sequence>
<feature type="region of interest" description="Disordered" evidence="2">
    <location>
        <begin position="677"/>
        <end position="789"/>
    </location>
</feature>
<dbReference type="PANTHER" id="PTHR12353">
    <property type="entry name" value="DISKS LARGE-ASSOCIATED PROTEIN DAP SAP90/PSD-95-ASSOCIATED PROTEIN"/>
    <property type="match status" value="1"/>
</dbReference>
<feature type="compositionally biased region" description="Basic and acidic residues" evidence="2">
    <location>
        <begin position="71"/>
        <end position="96"/>
    </location>
</feature>
<feature type="compositionally biased region" description="Polar residues" evidence="2">
    <location>
        <begin position="123"/>
        <end position="136"/>
    </location>
</feature>
<evidence type="ECO:0000313" key="3">
    <source>
        <dbReference type="Proteomes" id="UP000322000"/>
    </source>
</evidence>
<dbReference type="PANTHER" id="PTHR12353:SF1">
    <property type="entry name" value="DISKS LARGE-ASSOCIATED PROTEIN 5"/>
    <property type="match status" value="1"/>
</dbReference>
<feature type="region of interest" description="Disordered" evidence="2">
    <location>
        <begin position="550"/>
        <end position="583"/>
    </location>
</feature>
<feature type="compositionally biased region" description="Pro residues" evidence="2">
    <location>
        <begin position="113"/>
        <end position="122"/>
    </location>
</feature>
<feature type="region of interest" description="Disordered" evidence="2">
    <location>
        <begin position="62"/>
        <end position="348"/>
    </location>
</feature>
<gene>
    <name evidence="4" type="primary">LOC113498094</name>
</gene>
<dbReference type="KEGG" id="tnl:113498094"/>
<comment type="similarity">
    <text evidence="1">Belongs to the SAPAP family.</text>
</comment>
<dbReference type="GO" id="GO:0023052">
    <property type="term" value="P:signaling"/>
    <property type="evidence" value="ECO:0007669"/>
    <property type="project" value="InterPro"/>
</dbReference>
<name>A0A7E5VZM5_TRINI</name>
<dbReference type="Proteomes" id="UP000322000">
    <property type="component" value="Chromosome 10"/>
</dbReference>
<protein>
    <submittedName>
        <fullName evidence="4">Disks large-associated protein 5</fullName>
    </submittedName>
</protein>